<feature type="compositionally biased region" description="Basic and acidic residues" evidence="7">
    <location>
        <begin position="644"/>
        <end position="660"/>
    </location>
</feature>
<evidence type="ECO:0000259" key="10">
    <source>
        <dbReference type="Pfam" id="PF01915"/>
    </source>
</evidence>
<proteinExistence type="inferred from homology"/>
<dbReference type="SUPFAM" id="SSF51445">
    <property type="entry name" value="(Trans)glycosidases"/>
    <property type="match status" value="1"/>
</dbReference>
<evidence type="ECO:0000313" key="12">
    <source>
        <dbReference type="Proteomes" id="UP001235269"/>
    </source>
</evidence>
<name>A0ABU0IBD5_9HYPH</name>
<dbReference type="Pfam" id="PF01915">
    <property type="entry name" value="Glyco_hydro_3_C"/>
    <property type="match status" value="1"/>
</dbReference>
<dbReference type="GO" id="GO:0008422">
    <property type="term" value="F:beta-glucosidase activity"/>
    <property type="evidence" value="ECO:0007669"/>
    <property type="project" value="UniProtKB-EC"/>
</dbReference>
<evidence type="ECO:0000256" key="7">
    <source>
        <dbReference type="SAM" id="MobiDB-lite"/>
    </source>
</evidence>
<sequence>MKQRALISAVLSIAMAAPAAQAAEPRRKPVQVPVEARSKAILTVDGLKFRDLDGNGKLTPYEDWRLSPARRARDLLGRMTLAEKAGQMMHGTLPGRGGELGRSAEGYDMTALAPLIKDLSITSFITRLSLAPAAMAEQSNAVQALAEATRLGIPVTISTDPRNHFHHVLGAGESAAGVTQWPELLGFAALGDARRVRQFATIARREYRAVGIHEALSPQVDLASEPRWSRITGTFGSDPRLSSRLGGAYVQGFQGGARGLGRDGVMTVAKHWVGYGALPDGFDSHSYYGRVAKLTTAELDMHVEAFKGALAAGTAGIMPTYPILSGPTVGGKPIEPYGAGFSHVLLTDLLREKLGFKGIILSDWAITKDCNERCKAPTAEAPQRPQDISMAWGVENLTVEQRYALGIQAGIDQFGGTQDVGPLLNAVKNGSVSEARIDQSVLRILTAKFRQGLFDDPYTDPAKAEAIIADKASHDLAERTQREAQVLLTNRKGLLPFKAGKVWLSGVEAKAAQAAGLTVVTTPEEADFALVRAESPSEMLHPNHFFGSRQKEGRLDFRDGDAAFEAVKQAKAAGKPVVLAIFLDRPAILTNMLDKTDVILGNFGASDAAVFDVLLGRANAKGRLPFELPSSMEAVEAQDPAMPDDSRKPLFKRGDGIVQR</sequence>
<keyword evidence="6 11" id="KW-0326">Glycosidase</keyword>
<protein>
    <recommendedName>
        <fullName evidence="3">beta-glucosidase</fullName>
        <ecNumber evidence="3">3.2.1.21</ecNumber>
    </recommendedName>
</protein>
<dbReference type="EMBL" id="JAUSWH010000004">
    <property type="protein sequence ID" value="MDQ0455532.1"/>
    <property type="molecule type" value="Genomic_DNA"/>
</dbReference>
<dbReference type="Proteomes" id="UP001235269">
    <property type="component" value="Unassembled WGS sequence"/>
</dbReference>
<gene>
    <name evidence="11" type="ORF">QO005_001866</name>
</gene>
<accession>A0ABU0IBD5</accession>
<comment type="catalytic activity">
    <reaction evidence="1">
        <text>Hydrolysis of terminal, non-reducing beta-D-glucosyl residues with release of beta-D-glucose.</text>
        <dbReference type="EC" id="3.2.1.21"/>
    </reaction>
</comment>
<feature type="region of interest" description="Disordered" evidence="7">
    <location>
        <begin position="636"/>
        <end position="660"/>
    </location>
</feature>
<feature type="domain" description="Glycoside hydrolase family 3 C-terminal" evidence="10">
    <location>
        <begin position="520"/>
        <end position="656"/>
    </location>
</feature>
<dbReference type="SUPFAM" id="SSF52279">
    <property type="entry name" value="Beta-D-glucan exohydrolase, C-terminal domain"/>
    <property type="match status" value="1"/>
</dbReference>
<dbReference type="Gene3D" id="3.20.20.300">
    <property type="entry name" value="Glycoside hydrolase, family 3, N-terminal domain"/>
    <property type="match status" value="1"/>
</dbReference>
<dbReference type="PANTHER" id="PTHR30620:SF16">
    <property type="entry name" value="LYSOSOMAL BETA GLUCOSIDASE"/>
    <property type="match status" value="1"/>
</dbReference>
<keyword evidence="12" id="KW-1185">Reference proteome</keyword>
<dbReference type="PANTHER" id="PTHR30620">
    <property type="entry name" value="PERIPLASMIC BETA-GLUCOSIDASE-RELATED"/>
    <property type="match status" value="1"/>
</dbReference>
<reference evidence="11 12" key="1">
    <citation type="submission" date="2023-07" db="EMBL/GenBank/DDBJ databases">
        <title>Genomic Encyclopedia of Type Strains, Phase IV (KMG-IV): sequencing the most valuable type-strain genomes for metagenomic binning, comparative biology and taxonomic classification.</title>
        <authorList>
            <person name="Goeker M."/>
        </authorList>
    </citation>
    <scope>NUCLEOTIDE SEQUENCE [LARGE SCALE GENOMIC DNA]</scope>
    <source>
        <strain evidence="11 12">DSM 100301</strain>
    </source>
</reference>
<dbReference type="InterPro" id="IPR036962">
    <property type="entry name" value="Glyco_hydro_3_N_sf"/>
</dbReference>
<evidence type="ECO:0000256" key="2">
    <source>
        <dbReference type="ARBA" id="ARBA00005336"/>
    </source>
</evidence>
<evidence type="ECO:0000256" key="3">
    <source>
        <dbReference type="ARBA" id="ARBA00012744"/>
    </source>
</evidence>
<dbReference type="EC" id="3.2.1.21" evidence="3"/>
<evidence type="ECO:0000256" key="6">
    <source>
        <dbReference type="ARBA" id="ARBA00023295"/>
    </source>
</evidence>
<evidence type="ECO:0000256" key="5">
    <source>
        <dbReference type="ARBA" id="ARBA00022801"/>
    </source>
</evidence>
<feature type="chain" id="PRO_5045527846" description="beta-glucosidase" evidence="8">
    <location>
        <begin position="23"/>
        <end position="660"/>
    </location>
</feature>
<evidence type="ECO:0000256" key="1">
    <source>
        <dbReference type="ARBA" id="ARBA00000448"/>
    </source>
</evidence>
<feature type="domain" description="Glycoside hydrolase family 3 N-terminal" evidence="9">
    <location>
        <begin position="107"/>
        <end position="446"/>
    </location>
</feature>
<comment type="caution">
    <text evidence="11">The sequence shown here is derived from an EMBL/GenBank/DDBJ whole genome shotgun (WGS) entry which is preliminary data.</text>
</comment>
<feature type="signal peptide" evidence="8">
    <location>
        <begin position="1"/>
        <end position="22"/>
    </location>
</feature>
<dbReference type="PRINTS" id="PR00133">
    <property type="entry name" value="GLHYDRLASE3"/>
</dbReference>
<dbReference type="InterPro" id="IPR017853">
    <property type="entry name" value="GH"/>
</dbReference>
<evidence type="ECO:0000256" key="8">
    <source>
        <dbReference type="SAM" id="SignalP"/>
    </source>
</evidence>
<dbReference type="InterPro" id="IPR001764">
    <property type="entry name" value="Glyco_hydro_3_N"/>
</dbReference>
<dbReference type="Gene3D" id="3.40.50.1700">
    <property type="entry name" value="Glycoside hydrolase family 3 C-terminal domain"/>
    <property type="match status" value="1"/>
</dbReference>
<evidence type="ECO:0000313" key="11">
    <source>
        <dbReference type="EMBL" id="MDQ0455532.1"/>
    </source>
</evidence>
<evidence type="ECO:0000256" key="4">
    <source>
        <dbReference type="ARBA" id="ARBA00022729"/>
    </source>
</evidence>
<dbReference type="InterPro" id="IPR002772">
    <property type="entry name" value="Glyco_hydro_3_C"/>
</dbReference>
<dbReference type="InterPro" id="IPR051915">
    <property type="entry name" value="Cellulose_Degrad_GH3"/>
</dbReference>
<dbReference type="RefSeq" id="WP_307157709.1">
    <property type="nucleotide sequence ID" value="NZ_JAUSWH010000004.1"/>
</dbReference>
<dbReference type="Pfam" id="PF00933">
    <property type="entry name" value="Glyco_hydro_3"/>
    <property type="match status" value="1"/>
</dbReference>
<evidence type="ECO:0000259" key="9">
    <source>
        <dbReference type="Pfam" id="PF00933"/>
    </source>
</evidence>
<keyword evidence="5 11" id="KW-0378">Hydrolase</keyword>
<keyword evidence="4 8" id="KW-0732">Signal</keyword>
<organism evidence="11 12">
    <name type="scientific">Rhizobium paknamense</name>
    <dbReference type="NCBI Taxonomy" id="1206817"/>
    <lineage>
        <taxon>Bacteria</taxon>
        <taxon>Pseudomonadati</taxon>
        <taxon>Pseudomonadota</taxon>
        <taxon>Alphaproteobacteria</taxon>
        <taxon>Hyphomicrobiales</taxon>
        <taxon>Rhizobiaceae</taxon>
        <taxon>Rhizobium/Agrobacterium group</taxon>
        <taxon>Rhizobium</taxon>
    </lineage>
</organism>
<comment type="similarity">
    <text evidence="2">Belongs to the glycosyl hydrolase 3 family.</text>
</comment>
<dbReference type="InterPro" id="IPR036881">
    <property type="entry name" value="Glyco_hydro_3_C_sf"/>
</dbReference>